<feature type="coiled-coil region" evidence="1">
    <location>
        <begin position="825"/>
        <end position="859"/>
    </location>
</feature>
<dbReference type="Proteomes" id="UP000195402">
    <property type="component" value="Unassembled WGS sequence"/>
</dbReference>
<dbReference type="PANTHER" id="PTHR45287:SF4">
    <property type="entry name" value="OS03G0691500 PROTEIN"/>
    <property type="match status" value="1"/>
</dbReference>
<dbReference type="InParanoid" id="A0A200QK43"/>
<organism evidence="2 3">
    <name type="scientific">Macleaya cordata</name>
    <name type="common">Five-seeded plume-poppy</name>
    <name type="synonym">Bocconia cordata</name>
    <dbReference type="NCBI Taxonomy" id="56857"/>
    <lineage>
        <taxon>Eukaryota</taxon>
        <taxon>Viridiplantae</taxon>
        <taxon>Streptophyta</taxon>
        <taxon>Embryophyta</taxon>
        <taxon>Tracheophyta</taxon>
        <taxon>Spermatophyta</taxon>
        <taxon>Magnoliopsida</taxon>
        <taxon>Ranunculales</taxon>
        <taxon>Papaveraceae</taxon>
        <taxon>Papaveroideae</taxon>
        <taxon>Macleaya</taxon>
    </lineage>
</organism>
<dbReference type="OrthoDB" id="685795at2759"/>
<dbReference type="AlphaFoldDB" id="A0A200QK43"/>
<dbReference type="STRING" id="56857.A0A200QK43"/>
<dbReference type="OMA" id="EQVHKEC"/>
<proteinExistence type="predicted"/>
<comment type="caution">
    <text evidence="2">The sequence shown here is derived from an EMBL/GenBank/DDBJ whole genome shotgun (WGS) entry which is preliminary data.</text>
</comment>
<evidence type="ECO:0000256" key="1">
    <source>
        <dbReference type="SAM" id="Coils"/>
    </source>
</evidence>
<reference evidence="2 3" key="1">
    <citation type="journal article" date="2017" name="Mol. Plant">
        <title>The Genome of Medicinal Plant Macleaya cordata Provides New Insights into Benzylisoquinoline Alkaloids Metabolism.</title>
        <authorList>
            <person name="Liu X."/>
            <person name="Liu Y."/>
            <person name="Huang P."/>
            <person name="Ma Y."/>
            <person name="Qing Z."/>
            <person name="Tang Q."/>
            <person name="Cao H."/>
            <person name="Cheng P."/>
            <person name="Zheng Y."/>
            <person name="Yuan Z."/>
            <person name="Zhou Y."/>
            <person name="Liu J."/>
            <person name="Tang Z."/>
            <person name="Zhuo Y."/>
            <person name="Zhang Y."/>
            <person name="Yu L."/>
            <person name="Huang J."/>
            <person name="Yang P."/>
            <person name="Peng Q."/>
            <person name="Zhang J."/>
            <person name="Jiang W."/>
            <person name="Zhang Z."/>
            <person name="Lin K."/>
            <person name="Ro D.K."/>
            <person name="Chen X."/>
            <person name="Xiong X."/>
            <person name="Shang Y."/>
            <person name="Huang S."/>
            <person name="Zeng J."/>
        </authorList>
    </citation>
    <scope>NUCLEOTIDE SEQUENCE [LARGE SCALE GENOMIC DNA]</scope>
    <source>
        <strain evidence="3">cv. BLH2017</strain>
        <tissue evidence="2">Root</tissue>
    </source>
</reference>
<name>A0A200QK43_MACCD</name>
<dbReference type="PANTHER" id="PTHR45287">
    <property type="entry name" value="OS03G0691500 PROTEIN"/>
    <property type="match status" value="1"/>
</dbReference>
<keyword evidence="3" id="KW-1185">Reference proteome</keyword>
<feature type="coiled-coil region" evidence="1">
    <location>
        <begin position="274"/>
        <end position="403"/>
    </location>
</feature>
<dbReference type="FunCoup" id="A0A200QK43">
    <property type="interactions" value="1791"/>
</dbReference>
<accession>A0A200QK43</accession>
<feature type="coiled-coil region" evidence="1">
    <location>
        <begin position="762"/>
        <end position="789"/>
    </location>
</feature>
<feature type="coiled-coil region" evidence="1">
    <location>
        <begin position="457"/>
        <end position="550"/>
    </location>
</feature>
<keyword evidence="1" id="KW-0175">Coiled coil</keyword>
<feature type="coiled-coil region" evidence="1">
    <location>
        <begin position="579"/>
        <end position="652"/>
    </location>
</feature>
<feature type="coiled-coil region" evidence="1">
    <location>
        <begin position="1"/>
        <end position="231"/>
    </location>
</feature>
<protein>
    <submittedName>
        <fullName evidence="2">Uncharacterized protein</fullName>
    </submittedName>
</protein>
<evidence type="ECO:0000313" key="2">
    <source>
        <dbReference type="EMBL" id="OVA10814.1"/>
    </source>
</evidence>
<evidence type="ECO:0000313" key="3">
    <source>
        <dbReference type="Proteomes" id="UP000195402"/>
    </source>
</evidence>
<dbReference type="EMBL" id="MVGT01001823">
    <property type="protein sequence ID" value="OVA10814.1"/>
    <property type="molecule type" value="Genomic_DNA"/>
</dbReference>
<sequence length="934" mass="108691">MEKLCKELDDMKDEMEKLKAEYRIKADLSESLRRAHNEQLVKIKEAKLEIEKQAQEINSKAEEISVTKQMYEDVKNSLNEKESVLRHLRSANDKLRADYGKKLQKLEGENRDLSVALDESNMKSEEQEQKILAYKEEIVGLKGLLSASQKKCSEAEQRALASKELRQREDMLIKLEEENGKFKDQLKWKKEQFKHLEEAHDKMQDEFRLSKKEWEKEKSTLIDEISSLQTSLDSQTRIAESLQCRLQMCNQALAHEESRRKLLEVEISESKTCYENVFADYQEAKSKIDSLTARRDEEIASLRNSLGTKQTLFKEMEFRVGHLEQENQELKGSLKELREAQIQDAGAASSLSKLRNKLRGLEQVHKECSMNLKARETEWSSQMEKLMADLNECRSELDCKDKQILDLQMELEHCHSSILQLKLDYEEMSVLLMVFKSGFSDAQSDLSNSKAETGLHNKETDEQIAHLMEQLEQKNRSLVKAYDEIEKGRETTPSLMRKIESLDDIEQQYFLMQKELERYKEMLEESSGRYLQLKEQASQMENALKEELRKVSYALDIANSELAERTSEESEIDFELARRRSLAERLKASLEENQETRREMEASLLAQVETELTLKQENESLIRNAEEKDKIVDDLQKQIVLLEQELARREMETSALARVGSPNDFQQEKESFIQTIEEKKKSICNLQQQIASMEQEFLTREFEAAILAQTKEERTLEQEKERFHLVFREQNQIIDDLSHQIMLHRKSWDKITTMEAVGELEIQVKSLIIAELEEEINSLQQKLELQEKSLFCSKQNEEHLGAALEAKQLEIDQLGNQGRTSKGIIEKLESEKKLLLDQIMKLSSERRDLLDHIEEFSDQFSEFSDKDTELMGRLESIVHSIDKENTLVTDLMGDDDEFYDLNRENVNTVLSSSGKKIEANLAGRSPLKERNISC</sequence>
<dbReference type="Gene3D" id="1.10.287.1490">
    <property type="match status" value="1"/>
</dbReference>
<gene>
    <name evidence="2" type="ORF">BVC80_8611g20</name>
</gene>
<dbReference type="InterPro" id="IPR040262">
    <property type="entry name" value="At4g38062-like"/>
</dbReference>